<accession>A0AAV1IZ38</accession>
<reference evidence="2 3" key="1">
    <citation type="submission" date="2023-11" db="EMBL/GenBank/DDBJ databases">
        <authorList>
            <person name="Okamura Y."/>
        </authorList>
    </citation>
    <scope>NUCLEOTIDE SEQUENCE [LARGE SCALE GENOMIC DNA]</scope>
</reference>
<dbReference type="EMBL" id="CAVLEF010000003">
    <property type="protein sequence ID" value="CAK1542419.1"/>
    <property type="molecule type" value="Genomic_DNA"/>
</dbReference>
<sequence length="137" mass="15098">MQCEGAGAGKYSLGHCGAEWAEDQEGQSHGRGSMPKRRQRLKRNRSLLSLRRGFAFRLNRHSQRRIRLRTGGKQKKILGIERASSAWGTGAEGARAGPRQSSGLRVTDARVFRRALVPRLVGQCSGSDNLSKPAPFE</sequence>
<comment type="caution">
    <text evidence="2">The sequence shown here is derived from an EMBL/GenBank/DDBJ whole genome shotgun (WGS) entry which is preliminary data.</text>
</comment>
<evidence type="ECO:0000256" key="1">
    <source>
        <dbReference type="SAM" id="MobiDB-lite"/>
    </source>
</evidence>
<name>A0AAV1IZ38_9NEOP</name>
<keyword evidence="3" id="KW-1185">Reference proteome</keyword>
<proteinExistence type="predicted"/>
<evidence type="ECO:0000313" key="2">
    <source>
        <dbReference type="EMBL" id="CAK1542419.1"/>
    </source>
</evidence>
<gene>
    <name evidence="2" type="ORF">LNINA_LOCUS2318</name>
</gene>
<dbReference type="Proteomes" id="UP001497472">
    <property type="component" value="Unassembled WGS sequence"/>
</dbReference>
<organism evidence="2 3">
    <name type="scientific">Leptosia nina</name>
    <dbReference type="NCBI Taxonomy" id="320188"/>
    <lineage>
        <taxon>Eukaryota</taxon>
        <taxon>Metazoa</taxon>
        <taxon>Ecdysozoa</taxon>
        <taxon>Arthropoda</taxon>
        <taxon>Hexapoda</taxon>
        <taxon>Insecta</taxon>
        <taxon>Pterygota</taxon>
        <taxon>Neoptera</taxon>
        <taxon>Endopterygota</taxon>
        <taxon>Lepidoptera</taxon>
        <taxon>Glossata</taxon>
        <taxon>Ditrysia</taxon>
        <taxon>Papilionoidea</taxon>
        <taxon>Pieridae</taxon>
        <taxon>Pierinae</taxon>
        <taxon>Leptosia</taxon>
    </lineage>
</organism>
<feature type="region of interest" description="Disordered" evidence="1">
    <location>
        <begin position="22"/>
        <end position="44"/>
    </location>
</feature>
<feature type="compositionally biased region" description="Basic residues" evidence="1">
    <location>
        <begin position="34"/>
        <end position="44"/>
    </location>
</feature>
<evidence type="ECO:0000313" key="3">
    <source>
        <dbReference type="Proteomes" id="UP001497472"/>
    </source>
</evidence>
<dbReference type="AlphaFoldDB" id="A0AAV1IZ38"/>
<protein>
    <submittedName>
        <fullName evidence="2">Uncharacterized protein</fullName>
    </submittedName>
</protein>